<feature type="compositionally biased region" description="Polar residues" evidence="2">
    <location>
        <begin position="928"/>
        <end position="937"/>
    </location>
</feature>
<evidence type="ECO:0000259" key="3">
    <source>
        <dbReference type="PROSITE" id="PS00028"/>
    </source>
</evidence>
<feature type="compositionally biased region" description="Basic residues" evidence="2">
    <location>
        <begin position="964"/>
        <end position="975"/>
    </location>
</feature>
<organism evidence="4 5">
    <name type="scientific">Polychaeton citri CBS 116435</name>
    <dbReference type="NCBI Taxonomy" id="1314669"/>
    <lineage>
        <taxon>Eukaryota</taxon>
        <taxon>Fungi</taxon>
        <taxon>Dikarya</taxon>
        <taxon>Ascomycota</taxon>
        <taxon>Pezizomycotina</taxon>
        <taxon>Dothideomycetes</taxon>
        <taxon>Dothideomycetidae</taxon>
        <taxon>Capnodiales</taxon>
        <taxon>Capnodiaceae</taxon>
        <taxon>Polychaeton</taxon>
    </lineage>
</organism>
<accession>A0A9P4QAU4</accession>
<feature type="region of interest" description="Disordered" evidence="2">
    <location>
        <begin position="884"/>
        <end position="1018"/>
    </location>
</feature>
<reference evidence="4" key="1">
    <citation type="journal article" date="2020" name="Stud. Mycol.">
        <title>101 Dothideomycetes genomes: a test case for predicting lifestyles and emergence of pathogens.</title>
        <authorList>
            <person name="Haridas S."/>
            <person name="Albert R."/>
            <person name="Binder M."/>
            <person name="Bloem J."/>
            <person name="Labutti K."/>
            <person name="Salamov A."/>
            <person name="Andreopoulos B."/>
            <person name="Baker S."/>
            <person name="Barry K."/>
            <person name="Bills G."/>
            <person name="Bluhm B."/>
            <person name="Cannon C."/>
            <person name="Castanera R."/>
            <person name="Culley D."/>
            <person name="Daum C."/>
            <person name="Ezra D."/>
            <person name="Gonzalez J."/>
            <person name="Henrissat B."/>
            <person name="Kuo A."/>
            <person name="Liang C."/>
            <person name="Lipzen A."/>
            <person name="Lutzoni F."/>
            <person name="Magnuson J."/>
            <person name="Mondo S."/>
            <person name="Nolan M."/>
            <person name="Ohm R."/>
            <person name="Pangilinan J."/>
            <person name="Park H.-J."/>
            <person name="Ramirez L."/>
            <person name="Alfaro M."/>
            <person name="Sun H."/>
            <person name="Tritt A."/>
            <person name="Yoshinaga Y."/>
            <person name="Zwiers L.-H."/>
            <person name="Turgeon B."/>
            <person name="Goodwin S."/>
            <person name="Spatafora J."/>
            <person name="Crous P."/>
            <person name="Grigoriev I."/>
        </authorList>
    </citation>
    <scope>NUCLEOTIDE SEQUENCE</scope>
    <source>
        <strain evidence="4">CBS 116435</strain>
    </source>
</reference>
<name>A0A9P4QAU4_9PEZI</name>
<feature type="compositionally biased region" description="Polar residues" evidence="2">
    <location>
        <begin position="554"/>
        <end position="594"/>
    </location>
</feature>
<feature type="compositionally biased region" description="Polar residues" evidence="2">
    <location>
        <begin position="951"/>
        <end position="960"/>
    </location>
</feature>
<feature type="compositionally biased region" description="Polar residues" evidence="2">
    <location>
        <begin position="153"/>
        <end position="174"/>
    </location>
</feature>
<feature type="compositionally biased region" description="Polar residues" evidence="2">
    <location>
        <begin position="1009"/>
        <end position="1018"/>
    </location>
</feature>
<feature type="compositionally biased region" description="Polar residues" evidence="2">
    <location>
        <begin position="29"/>
        <end position="40"/>
    </location>
</feature>
<proteinExistence type="predicted"/>
<feature type="coiled-coil region" evidence="1">
    <location>
        <begin position="256"/>
        <end position="298"/>
    </location>
</feature>
<dbReference type="Proteomes" id="UP000799441">
    <property type="component" value="Unassembled WGS sequence"/>
</dbReference>
<comment type="caution">
    <text evidence="4">The sequence shown here is derived from an EMBL/GenBank/DDBJ whole genome shotgun (WGS) entry which is preliminary data.</text>
</comment>
<feature type="compositionally biased region" description="Polar residues" evidence="2">
    <location>
        <begin position="112"/>
        <end position="130"/>
    </location>
</feature>
<feature type="region of interest" description="Disordered" evidence="2">
    <location>
        <begin position="549"/>
        <end position="604"/>
    </location>
</feature>
<evidence type="ECO:0000256" key="1">
    <source>
        <dbReference type="SAM" id="Coils"/>
    </source>
</evidence>
<keyword evidence="1" id="KW-0175">Coiled coil</keyword>
<feature type="region of interest" description="Disordered" evidence="2">
    <location>
        <begin position="632"/>
        <end position="728"/>
    </location>
</feature>
<keyword evidence="5" id="KW-1185">Reference proteome</keyword>
<feature type="region of interest" description="Disordered" evidence="2">
    <location>
        <begin position="80"/>
        <end position="197"/>
    </location>
</feature>
<feature type="region of interest" description="Disordered" evidence="2">
    <location>
        <begin position="1"/>
        <end position="61"/>
    </location>
</feature>
<evidence type="ECO:0000313" key="5">
    <source>
        <dbReference type="Proteomes" id="UP000799441"/>
    </source>
</evidence>
<feature type="compositionally biased region" description="Basic and acidic residues" evidence="2">
    <location>
        <begin position="689"/>
        <end position="701"/>
    </location>
</feature>
<dbReference type="InterPro" id="IPR013087">
    <property type="entry name" value="Znf_C2H2_type"/>
</dbReference>
<sequence length="1298" mass="142381">MVPYNYNNYHDSAGSQASQPQGHAHQAASYPNSNPTNNGFASADYSYGNASYGQKPSSSTQTLSNNANYVAAASALNSLSGRGHSHTGSSDTSEQARHEGQREYTTWRGANPASSVPLSGYHMSNRSQADNMPLPAQDSYAARGRAHYETSESHAQSTYSSAQGYSSDNGQSKPGSDRFCSTAYNPQPAQSHASQPHRYASPLHAVQAQRMQSPQVDQRNSQPVRHITSSTMPLAMTVDPSQVYDNRAELERKAAIETARQMARRTAEIARKAEEERLAAEMRAAQETRAQGKRAEEERLVAGRAAAEGAMMAQTSQAAEAQKAVPNAERREERRRTSDERDQSENAANALQRMALRGDDPSENDDEAAIRSMFLKMRELNQRNPAMLAKLWEEERSSHAASQSRRPQPAATALVPPSKQLTSTPVPACPALAEPKLKPFAAASSIPMQSNLAAVLDQPAPTRGHVSKSMGLSWPPNKKIHLAEAAVKWLQALPENAEKTVHVAEILRCLDENPSYTVLCESLEALSLRFDRAQFARALLRAVPEKKALPPSATPLQVPTQANVPGSTLRPNNLTSGGQNQQSQPAISAVNQVHNRARSRHGTVPYEIPSFSSLAEVARGMNEIDGEAAANSNTHMSRPHQQRYNSPHFHIYQPHPSPVRHKTPQQTPAPSIPPEQKPDAEPLPPPRPPADKEEAARKRNFSDLIDLTNNQDSEDDTPPRKLMQGGNGMPLSQVYKTTMLLDSTAEKSEIPSPAINQQQYQIRNVIPSVEPNTQRLMAPTAQMLPLSQLVMSTSQQHTPSAALSATETEPVQRAKSKELSEERKQMGRITGKMLVEPIMRDRVARKSQYDSRTIARDVLLATGRHPEMRGLNHHLSIMQKLLGDHGGSVDSSQGETKGGRSDLATIRWDLLDPGEPTTTAKRDASMKGPQNVQTNSFDEGANADTEEATGKQKSPPSQTLKPSRSGRKRKRKKIKPNTAEDVRQANGTAALFTGGPSRYSTIVWDSRRTPPTTTSIKDSSTANIVDNVKRTKPKEAASVSTASRLGTPMSAPTGYAAFRQVDANGNVVKKKGRPVGWRKSIHSREAHGVTPLPPGQAAKGSTAKQIARSLQEPHYQVYACQWRHCNAELHNLDNLKKHLIKMHGKMNSVEEYECLWQGCHDFAFEDLELWLGHVNKQHLEPIAWKLGDGPKGGMTVTRKDSSLVEAAYLSDASGRSVTPIILPGLEDDLSSIGPLLKAQEPDPAHELDELRRHKQIVGPVFERNGCRFANAKRRMGFLDDEDFEDIIEELPGEVEPLD</sequence>
<evidence type="ECO:0000313" key="4">
    <source>
        <dbReference type="EMBL" id="KAF2723782.1"/>
    </source>
</evidence>
<feature type="region of interest" description="Disordered" evidence="2">
    <location>
        <begin position="796"/>
        <end position="825"/>
    </location>
</feature>
<evidence type="ECO:0000256" key="2">
    <source>
        <dbReference type="SAM" id="MobiDB-lite"/>
    </source>
</evidence>
<feature type="region of interest" description="Disordered" evidence="2">
    <location>
        <begin position="394"/>
        <end position="423"/>
    </location>
</feature>
<gene>
    <name evidence="4" type="ORF">K431DRAFT_282476</name>
</gene>
<protein>
    <recommendedName>
        <fullName evidence="3">C2H2-type domain-containing protein</fullName>
    </recommendedName>
</protein>
<dbReference type="SMART" id="SM00355">
    <property type="entry name" value="ZnF_C2H2"/>
    <property type="match status" value="2"/>
</dbReference>
<feature type="compositionally biased region" description="Pro residues" evidence="2">
    <location>
        <begin position="670"/>
        <end position="688"/>
    </location>
</feature>
<dbReference type="PROSITE" id="PS00028">
    <property type="entry name" value="ZINC_FINGER_C2H2_1"/>
    <property type="match status" value="1"/>
</dbReference>
<feature type="compositionally biased region" description="Polar residues" evidence="2">
    <location>
        <begin position="48"/>
        <end position="61"/>
    </location>
</feature>
<feature type="compositionally biased region" description="Basic and acidic residues" evidence="2">
    <location>
        <begin position="328"/>
        <end position="344"/>
    </location>
</feature>
<feature type="compositionally biased region" description="Polar residues" evidence="2">
    <location>
        <begin position="182"/>
        <end position="194"/>
    </location>
</feature>
<dbReference type="OrthoDB" id="5424797at2759"/>
<feature type="compositionally biased region" description="Basic and acidic residues" evidence="2">
    <location>
        <begin position="810"/>
        <end position="825"/>
    </location>
</feature>
<feature type="compositionally biased region" description="Polar residues" evidence="2">
    <location>
        <begin position="796"/>
        <end position="809"/>
    </location>
</feature>
<feature type="compositionally biased region" description="Polar residues" evidence="2">
    <location>
        <begin position="1"/>
        <end position="21"/>
    </location>
</feature>
<dbReference type="Gene3D" id="3.30.160.60">
    <property type="entry name" value="Classic Zinc Finger"/>
    <property type="match status" value="1"/>
</dbReference>
<dbReference type="EMBL" id="MU003774">
    <property type="protein sequence ID" value="KAF2723782.1"/>
    <property type="molecule type" value="Genomic_DNA"/>
</dbReference>
<feature type="domain" description="C2H2-type" evidence="3">
    <location>
        <begin position="1120"/>
        <end position="1143"/>
    </location>
</feature>
<feature type="region of interest" description="Disordered" evidence="2">
    <location>
        <begin position="307"/>
        <end position="346"/>
    </location>
</feature>